<dbReference type="Pfam" id="PF04640">
    <property type="entry name" value="PLATZ"/>
    <property type="match status" value="1"/>
</dbReference>
<dbReference type="Proteomes" id="UP000008810">
    <property type="component" value="Chromosome 3"/>
</dbReference>
<dbReference type="OrthoDB" id="588359at2759"/>
<sequence>MAGPSNSGVEVSAAVPAWLLTLLGVAFFQPCPAHLGVPRNECNHYCIDCSTAGPGNNAVFCSLCLRDHAVHHQVLQIRRSSYSDVIRVAEAEEVADVSLVQTYVINADRVVFLNPRPTAPGHGSKCVGAAGTCLECPRALIDAAFCFCSLGCKLKGMGSDPALTFALEPDREGAAGPSGQQVAEPSANEHPEATTQGAAQFQRPGQTSYRRLPRKGVKRQPERAPFF</sequence>
<dbReference type="STRING" id="15368.I1HYH7"/>
<keyword evidence="2" id="KW-0732">Signal</keyword>
<dbReference type="AlphaFoldDB" id="I1HYH7"/>
<dbReference type="PANTHER" id="PTHR31065">
    <property type="entry name" value="PLATZ TRANSCRIPTION FACTOR FAMILY PROTEIN"/>
    <property type="match status" value="1"/>
</dbReference>
<reference evidence="3 4" key="1">
    <citation type="journal article" date="2010" name="Nature">
        <title>Genome sequencing and analysis of the model grass Brachypodium distachyon.</title>
        <authorList>
            <consortium name="International Brachypodium Initiative"/>
        </authorList>
    </citation>
    <scope>NUCLEOTIDE SEQUENCE [LARGE SCALE GENOMIC DNA]</scope>
    <source>
        <strain evidence="3 4">Bd21</strain>
    </source>
</reference>
<gene>
    <name evidence="4" type="primary">LOC100830521</name>
    <name evidence="3" type="ORF">BRADI_3g07480v3</name>
</gene>
<feature type="region of interest" description="Disordered" evidence="1">
    <location>
        <begin position="169"/>
        <end position="227"/>
    </location>
</feature>
<feature type="compositionally biased region" description="Polar residues" evidence="1">
    <location>
        <begin position="193"/>
        <end position="209"/>
    </location>
</feature>
<evidence type="ECO:0000313" key="4">
    <source>
        <dbReference type="EnsemblPlants" id="KQJ93918"/>
    </source>
</evidence>
<dbReference type="RefSeq" id="XP_003571088.1">
    <property type="nucleotide sequence ID" value="XM_003571040.1"/>
</dbReference>
<evidence type="ECO:0000313" key="3">
    <source>
        <dbReference type="EMBL" id="KQJ93918.1"/>
    </source>
</evidence>
<protein>
    <submittedName>
        <fullName evidence="3 4">Uncharacterized protein</fullName>
    </submittedName>
</protein>
<dbReference type="Gramene" id="KQJ93918">
    <property type="protein sequence ID" value="KQJ93918"/>
    <property type="gene ID" value="BRADI_3g07480v3"/>
</dbReference>
<evidence type="ECO:0000256" key="1">
    <source>
        <dbReference type="SAM" id="MobiDB-lite"/>
    </source>
</evidence>
<dbReference type="KEGG" id="bdi:100830521"/>
<name>I1HYH7_BRADI</name>
<reference evidence="4" key="3">
    <citation type="submission" date="2018-08" db="UniProtKB">
        <authorList>
            <consortium name="EnsemblPlants"/>
        </authorList>
    </citation>
    <scope>IDENTIFICATION</scope>
    <source>
        <strain evidence="4">cv. Bd21</strain>
    </source>
</reference>
<keyword evidence="5" id="KW-1185">Reference proteome</keyword>
<accession>I1HYH7</accession>
<evidence type="ECO:0000256" key="2">
    <source>
        <dbReference type="SAM" id="SignalP"/>
    </source>
</evidence>
<feature type="signal peptide" evidence="2">
    <location>
        <begin position="1"/>
        <end position="33"/>
    </location>
</feature>
<feature type="chain" id="PRO_5014094883" evidence="2">
    <location>
        <begin position="34"/>
        <end position="227"/>
    </location>
</feature>
<evidence type="ECO:0000313" key="5">
    <source>
        <dbReference type="Proteomes" id="UP000008810"/>
    </source>
</evidence>
<dbReference type="InterPro" id="IPR006734">
    <property type="entry name" value="PLATZ"/>
</dbReference>
<dbReference type="EMBL" id="CM000882">
    <property type="protein sequence ID" value="KQJ93918.1"/>
    <property type="molecule type" value="Genomic_DNA"/>
</dbReference>
<dbReference type="PANTHER" id="PTHR31065:SF51">
    <property type="entry name" value="PLATZ TRANSCRIPTION FACTOR FAMILY PROTEIN"/>
    <property type="match status" value="1"/>
</dbReference>
<dbReference type="GeneID" id="100830521"/>
<dbReference type="HOGENOM" id="CLU_070437_2_1_1"/>
<dbReference type="EnsemblPlants" id="KQJ93918">
    <property type="protein sequence ID" value="KQJ93918"/>
    <property type="gene ID" value="BRADI_3g07480v3"/>
</dbReference>
<dbReference type="eggNOG" id="ENOG502R0ZN">
    <property type="taxonomic scope" value="Eukaryota"/>
</dbReference>
<reference evidence="3" key="2">
    <citation type="submission" date="2017-06" db="EMBL/GenBank/DDBJ databases">
        <title>WGS assembly of Brachypodium distachyon.</title>
        <authorList>
            <consortium name="The International Brachypodium Initiative"/>
            <person name="Lucas S."/>
            <person name="Harmon-Smith M."/>
            <person name="Lail K."/>
            <person name="Tice H."/>
            <person name="Grimwood J."/>
            <person name="Bruce D."/>
            <person name="Barry K."/>
            <person name="Shu S."/>
            <person name="Lindquist E."/>
            <person name="Wang M."/>
            <person name="Pitluck S."/>
            <person name="Vogel J.P."/>
            <person name="Garvin D.F."/>
            <person name="Mockler T.C."/>
            <person name="Schmutz J."/>
            <person name="Rokhsar D."/>
            <person name="Bevan M.W."/>
        </authorList>
    </citation>
    <scope>NUCLEOTIDE SEQUENCE</scope>
    <source>
        <strain evidence="3">Bd21</strain>
    </source>
</reference>
<proteinExistence type="predicted"/>
<organism evidence="3">
    <name type="scientific">Brachypodium distachyon</name>
    <name type="common">Purple false brome</name>
    <name type="synonym">Trachynia distachya</name>
    <dbReference type="NCBI Taxonomy" id="15368"/>
    <lineage>
        <taxon>Eukaryota</taxon>
        <taxon>Viridiplantae</taxon>
        <taxon>Streptophyta</taxon>
        <taxon>Embryophyta</taxon>
        <taxon>Tracheophyta</taxon>
        <taxon>Spermatophyta</taxon>
        <taxon>Magnoliopsida</taxon>
        <taxon>Liliopsida</taxon>
        <taxon>Poales</taxon>
        <taxon>Poaceae</taxon>
        <taxon>BOP clade</taxon>
        <taxon>Pooideae</taxon>
        <taxon>Stipodae</taxon>
        <taxon>Brachypodieae</taxon>
        <taxon>Brachypodium</taxon>
    </lineage>
</organism>
<dbReference type="OMA" id="NIPEPQI"/>